<dbReference type="OrthoDB" id="3467309at2"/>
<evidence type="ECO:0000313" key="2">
    <source>
        <dbReference type="Proteomes" id="UP001165143"/>
    </source>
</evidence>
<gene>
    <name evidence="1" type="ORF">Kpho01_48360</name>
</gene>
<comment type="caution">
    <text evidence="1">The sequence shown here is derived from an EMBL/GenBank/DDBJ whole genome shotgun (WGS) entry which is preliminary data.</text>
</comment>
<organism evidence="1 2">
    <name type="scientific">Kitasatospora phosalacinea</name>
    <dbReference type="NCBI Taxonomy" id="2065"/>
    <lineage>
        <taxon>Bacteria</taxon>
        <taxon>Bacillati</taxon>
        <taxon>Actinomycetota</taxon>
        <taxon>Actinomycetes</taxon>
        <taxon>Kitasatosporales</taxon>
        <taxon>Streptomycetaceae</taxon>
        <taxon>Kitasatospora</taxon>
    </lineage>
</organism>
<name>A0A9W6PII3_9ACTN</name>
<reference evidence="1" key="1">
    <citation type="submission" date="2023-02" db="EMBL/GenBank/DDBJ databases">
        <title>Kitasatospora phosalacinea NBRC 14362.</title>
        <authorList>
            <person name="Ichikawa N."/>
            <person name="Sato H."/>
            <person name="Tonouchi N."/>
        </authorList>
    </citation>
    <scope>NUCLEOTIDE SEQUENCE</scope>
    <source>
        <strain evidence="1">NBRC 14362</strain>
    </source>
</reference>
<dbReference type="EMBL" id="BSRX01000031">
    <property type="protein sequence ID" value="GLW56825.1"/>
    <property type="molecule type" value="Genomic_DNA"/>
</dbReference>
<dbReference type="Proteomes" id="UP001165143">
    <property type="component" value="Unassembled WGS sequence"/>
</dbReference>
<dbReference type="RefSeq" id="WP_158715083.1">
    <property type="nucleotide sequence ID" value="NZ_BSRX01000031.1"/>
</dbReference>
<evidence type="ECO:0000313" key="1">
    <source>
        <dbReference type="EMBL" id="GLW56825.1"/>
    </source>
</evidence>
<protein>
    <submittedName>
        <fullName evidence="1">Uncharacterized protein</fullName>
    </submittedName>
</protein>
<dbReference type="AlphaFoldDB" id="A0A9W6PII3"/>
<accession>A0A9W6PII3</accession>
<sequence length="135" mass="14510">MVRRLEFDEGQAIRLLGVPVMVWRWARCSGLVPVPDLPDGRWSRAVLEGLDVGVLRASVPPELVEPADAADRLAAALGTPNVPGRPPVVSAALVANLVARGVLADLSGNPRYVWINPEQVDRLAARPDVRRLLAG</sequence>
<proteinExistence type="predicted"/>